<dbReference type="SMART" id="SM00508">
    <property type="entry name" value="PostSET"/>
    <property type="match status" value="1"/>
</dbReference>
<keyword evidence="21" id="KW-1185">Reference proteome</keyword>
<evidence type="ECO:0000256" key="14">
    <source>
        <dbReference type="ARBA" id="ARBA00047545"/>
    </source>
</evidence>
<evidence type="ECO:0000256" key="9">
    <source>
        <dbReference type="ARBA" id="ARBA00022691"/>
    </source>
</evidence>
<feature type="region of interest" description="Disordered" evidence="16">
    <location>
        <begin position="524"/>
        <end position="557"/>
    </location>
</feature>
<dbReference type="PROSITE" id="PS51215">
    <property type="entry name" value="AWS"/>
    <property type="match status" value="1"/>
</dbReference>
<dbReference type="InterPro" id="IPR001214">
    <property type="entry name" value="SET_dom"/>
</dbReference>
<protein>
    <recommendedName>
        <fullName evidence="4">Histone-lysine N-methyltransferase, H3 lysine-36 specific</fullName>
        <ecNumber evidence="3">2.1.1.359</ecNumber>
    </recommendedName>
    <alternativeName>
        <fullName evidence="13">SET domain-containing protein 2</fullName>
    </alternativeName>
</protein>
<dbReference type="InterPro" id="IPR050777">
    <property type="entry name" value="SET2_Histone-Lys_MeTrsfase"/>
</dbReference>
<keyword evidence="12" id="KW-0539">Nucleus</keyword>
<dbReference type="EC" id="2.1.1.359" evidence="3"/>
<feature type="domain" description="SET" evidence="17">
    <location>
        <begin position="191"/>
        <end position="308"/>
    </location>
</feature>
<dbReference type="Gene3D" id="2.170.270.10">
    <property type="entry name" value="SET domain"/>
    <property type="match status" value="1"/>
</dbReference>
<dbReference type="EMBL" id="SDEE01000529">
    <property type="protein sequence ID" value="RXW15644.1"/>
    <property type="molecule type" value="Genomic_DNA"/>
</dbReference>
<evidence type="ECO:0000256" key="6">
    <source>
        <dbReference type="ARBA" id="ARBA00022491"/>
    </source>
</evidence>
<feature type="compositionally biased region" description="Low complexity" evidence="16">
    <location>
        <begin position="62"/>
        <end position="89"/>
    </location>
</feature>
<sequence>MVKEEETSVLNGLSVGQGEAMSVEIKPDPDLKSEPAIQSPSEAVATPETEDAKPYNTRKKSSSTSPPLEASSSSASKKSSPSPTPAANSRKPTKSAPQLIGHLPIAREEALKTFTEIQFNNYQNKSLGKSKEMFESMTCDCVYEHGVDNEDDACGPFSDCINRLTQVECLPDDCRCRSHCQNQRFQKQQYANIDIVLTELKGYGLRAENLIPKDSFIYEYVGDVVKPSAFTKRMREYALEGIEHFYFMMLQKDEFIDATKSGGIGRFANHSCNPNCYVAKWTVGEHVRMGIFSKRDIQKHEELTFNYNVDRYGHQAQTCYCGEPNCVGYIGGKTQTDIATMDDLYLDALGITDEEDVAALKGTKKKKGKKIDDPDFMITEDQAALRQIMRLRGYSVMKNVLDDHSEDADLMEMVLQCLNTWPLMNRNKVDDSTIDASVEKVMALHGERESLKTLAQELLEHWRGLPTYTRIPKRTIQSSETPSTTPQVNDVQQQREVAQRRKQMLDELYERRKQELREQAMMQQNDFRAPKRMRFDEQQNQQPEKPAPPPIDSSAGHKESLKSIIANVEARLETEKKMAAAKAEAEAKAVADKAARIEKKKARAAKKAAEKKMSEEQKAAMKDKRLLKLVGAVVVKCMSKYAKGLNRDQFKKYAKELTQIIADKEKKSSSFKDTRLESLSEEKQAKIKKFSKEYIAKVNRKIEAKNAQRPSASLTPTNATASSSTHTPRSADDQDGDVSMANGTGDMSMTVEEAMGMDPDSGSDDDGDDDADGDEDDEVAGAPGGDSTAPGPSAIPDSCYDINRLPPPPADEPMDVWQHEQWVEPGWESTDPRRREDLHLVAP</sequence>
<dbReference type="CDD" id="cd19172">
    <property type="entry name" value="SET_SETD2"/>
    <property type="match status" value="1"/>
</dbReference>
<dbReference type="GO" id="GO:0032259">
    <property type="term" value="P:methylation"/>
    <property type="evidence" value="ECO:0007669"/>
    <property type="project" value="UniProtKB-KW"/>
</dbReference>
<feature type="region of interest" description="Disordered" evidence="16">
    <location>
        <begin position="473"/>
        <end position="495"/>
    </location>
</feature>
<evidence type="ECO:0000256" key="4">
    <source>
        <dbReference type="ARBA" id="ARBA00018028"/>
    </source>
</evidence>
<proteinExistence type="predicted"/>
<dbReference type="Pfam" id="PF00856">
    <property type="entry name" value="SET"/>
    <property type="match status" value="1"/>
</dbReference>
<dbReference type="InterPro" id="IPR006560">
    <property type="entry name" value="AWS_dom"/>
</dbReference>
<keyword evidence="9" id="KW-0949">S-adenosyl-L-methionine</keyword>
<name>A0A4Q2DAT4_9AGAR</name>
<keyword evidence="15" id="KW-0175">Coiled coil</keyword>
<keyword evidence="5" id="KW-0158">Chromosome</keyword>
<dbReference type="SUPFAM" id="SSF82199">
    <property type="entry name" value="SET domain"/>
    <property type="match status" value="1"/>
</dbReference>
<dbReference type="Pfam" id="PF08236">
    <property type="entry name" value="SRI"/>
    <property type="match status" value="1"/>
</dbReference>
<evidence type="ECO:0000256" key="1">
    <source>
        <dbReference type="ARBA" id="ARBA00004123"/>
    </source>
</evidence>
<feature type="compositionally biased region" description="Basic and acidic residues" evidence="16">
    <location>
        <begin position="830"/>
        <end position="843"/>
    </location>
</feature>
<evidence type="ECO:0000256" key="13">
    <source>
        <dbReference type="ARBA" id="ARBA00030091"/>
    </source>
</evidence>
<organism evidence="20 21">
    <name type="scientific">Candolleomyces aberdarensis</name>
    <dbReference type="NCBI Taxonomy" id="2316362"/>
    <lineage>
        <taxon>Eukaryota</taxon>
        <taxon>Fungi</taxon>
        <taxon>Dikarya</taxon>
        <taxon>Basidiomycota</taxon>
        <taxon>Agaricomycotina</taxon>
        <taxon>Agaricomycetes</taxon>
        <taxon>Agaricomycetidae</taxon>
        <taxon>Agaricales</taxon>
        <taxon>Agaricineae</taxon>
        <taxon>Psathyrellaceae</taxon>
        <taxon>Candolleomyces</taxon>
    </lineage>
</organism>
<dbReference type="SMART" id="SM00317">
    <property type="entry name" value="SET"/>
    <property type="match status" value="1"/>
</dbReference>
<evidence type="ECO:0000256" key="7">
    <source>
        <dbReference type="ARBA" id="ARBA00022603"/>
    </source>
</evidence>
<keyword evidence="10" id="KW-0805">Transcription regulation</keyword>
<keyword evidence="7" id="KW-0489">Methyltransferase</keyword>
<comment type="catalytic activity">
    <reaction evidence="14">
        <text>L-lysyl(36)-[histone H3] + 3 S-adenosyl-L-methionine = N(6),N(6),N(6)-trimethyl-L-lysyl(36)-[histone H3] + 3 S-adenosyl-L-homocysteine + 3 H(+)</text>
        <dbReference type="Rhea" id="RHEA:60324"/>
        <dbReference type="Rhea" id="RHEA-COMP:9785"/>
        <dbReference type="Rhea" id="RHEA-COMP:15536"/>
        <dbReference type="ChEBI" id="CHEBI:15378"/>
        <dbReference type="ChEBI" id="CHEBI:29969"/>
        <dbReference type="ChEBI" id="CHEBI:57856"/>
        <dbReference type="ChEBI" id="CHEBI:59789"/>
        <dbReference type="ChEBI" id="CHEBI:61961"/>
        <dbReference type="EC" id="2.1.1.359"/>
    </reaction>
</comment>
<comment type="subcellular location">
    <subcellularLocation>
        <location evidence="2">Chromosome</location>
    </subcellularLocation>
    <subcellularLocation>
        <location evidence="1">Nucleus</location>
    </subcellularLocation>
</comment>
<feature type="compositionally biased region" description="Acidic residues" evidence="16">
    <location>
        <begin position="761"/>
        <end position="779"/>
    </location>
</feature>
<keyword evidence="8" id="KW-0808">Transferase</keyword>
<evidence type="ECO:0000256" key="5">
    <source>
        <dbReference type="ARBA" id="ARBA00022454"/>
    </source>
</evidence>
<evidence type="ECO:0000256" key="3">
    <source>
        <dbReference type="ARBA" id="ARBA00012178"/>
    </source>
</evidence>
<evidence type="ECO:0000256" key="16">
    <source>
        <dbReference type="SAM" id="MobiDB-lite"/>
    </source>
</evidence>
<evidence type="ECO:0000259" key="17">
    <source>
        <dbReference type="PROSITE" id="PS50280"/>
    </source>
</evidence>
<feature type="domain" description="Post-SET" evidence="18">
    <location>
        <begin position="315"/>
        <end position="331"/>
    </location>
</feature>
<evidence type="ECO:0000313" key="20">
    <source>
        <dbReference type="EMBL" id="RXW15644.1"/>
    </source>
</evidence>
<dbReference type="PANTHER" id="PTHR22884">
    <property type="entry name" value="SET DOMAIN PROTEINS"/>
    <property type="match status" value="1"/>
</dbReference>
<dbReference type="GO" id="GO:0005634">
    <property type="term" value="C:nucleus"/>
    <property type="evidence" value="ECO:0007669"/>
    <property type="project" value="UniProtKB-SubCell"/>
</dbReference>
<evidence type="ECO:0000256" key="8">
    <source>
        <dbReference type="ARBA" id="ARBA00022679"/>
    </source>
</evidence>
<dbReference type="PROSITE" id="PS50868">
    <property type="entry name" value="POST_SET"/>
    <property type="match status" value="1"/>
</dbReference>
<dbReference type="GO" id="GO:0140955">
    <property type="term" value="F:histone H3K36 trimethyltransferase activity"/>
    <property type="evidence" value="ECO:0007669"/>
    <property type="project" value="UniProtKB-EC"/>
</dbReference>
<dbReference type="AlphaFoldDB" id="A0A4Q2DAT4"/>
<feature type="compositionally biased region" description="Polar residues" evidence="16">
    <location>
        <begin position="708"/>
        <end position="728"/>
    </location>
</feature>
<dbReference type="InterPro" id="IPR038190">
    <property type="entry name" value="SRI_sf"/>
</dbReference>
<evidence type="ECO:0000256" key="12">
    <source>
        <dbReference type="ARBA" id="ARBA00023242"/>
    </source>
</evidence>
<evidence type="ECO:0000259" key="18">
    <source>
        <dbReference type="PROSITE" id="PS50868"/>
    </source>
</evidence>
<dbReference type="Proteomes" id="UP000290288">
    <property type="component" value="Unassembled WGS sequence"/>
</dbReference>
<keyword evidence="11" id="KW-0804">Transcription</keyword>
<dbReference type="InterPro" id="IPR013257">
    <property type="entry name" value="SRI"/>
</dbReference>
<dbReference type="SMART" id="SM00570">
    <property type="entry name" value="AWS"/>
    <property type="match status" value="1"/>
</dbReference>
<feature type="region of interest" description="Disordered" evidence="16">
    <location>
        <begin position="705"/>
        <end position="843"/>
    </location>
</feature>
<dbReference type="PROSITE" id="PS51568">
    <property type="entry name" value="SAM_MT43_SET2_1"/>
    <property type="match status" value="1"/>
</dbReference>
<evidence type="ECO:0000256" key="15">
    <source>
        <dbReference type="SAM" id="Coils"/>
    </source>
</evidence>
<comment type="caution">
    <text evidence="20">The sequence shown here is derived from an EMBL/GenBank/DDBJ whole genome shotgun (WGS) entry which is preliminary data.</text>
</comment>
<feature type="coiled-coil region" evidence="15">
    <location>
        <begin position="558"/>
        <end position="619"/>
    </location>
</feature>
<dbReference type="OrthoDB" id="422362at2759"/>
<feature type="domain" description="AWS" evidence="19">
    <location>
        <begin position="134"/>
        <end position="189"/>
    </location>
</feature>
<evidence type="ECO:0000256" key="10">
    <source>
        <dbReference type="ARBA" id="ARBA00023015"/>
    </source>
</evidence>
<evidence type="ECO:0000256" key="11">
    <source>
        <dbReference type="ARBA" id="ARBA00023163"/>
    </source>
</evidence>
<dbReference type="InterPro" id="IPR025788">
    <property type="entry name" value="Set2_fungi"/>
</dbReference>
<dbReference type="STRING" id="2316362.A0A4Q2DAT4"/>
<dbReference type="Pfam" id="PF17907">
    <property type="entry name" value="AWS"/>
    <property type="match status" value="1"/>
</dbReference>
<accession>A0A4Q2DAT4</accession>
<dbReference type="GO" id="GO:0005694">
    <property type="term" value="C:chromosome"/>
    <property type="evidence" value="ECO:0007669"/>
    <property type="project" value="UniProtKB-SubCell"/>
</dbReference>
<reference evidence="20 21" key="1">
    <citation type="submission" date="2019-01" db="EMBL/GenBank/DDBJ databases">
        <title>Draft genome sequence of Psathyrella aberdarensis IHI B618.</title>
        <authorList>
            <person name="Buettner E."/>
            <person name="Kellner H."/>
        </authorList>
    </citation>
    <scope>NUCLEOTIDE SEQUENCE [LARGE SCALE GENOMIC DNA]</scope>
    <source>
        <strain evidence="20 21">IHI B618</strain>
    </source>
</reference>
<dbReference type="InterPro" id="IPR046341">
    <property type="entry name" value="SET_dom_sf"/>
</dbReference>
<gene>
    <name evidence="20" type="ORF">EST38_g10211</name>
</gene>
<evidence type="ECO:0000313" key="21">
    <source>
        <dbReference type="Proteomes" id="UP000290288"/>
    </source>
</evidence>
<dbReference type="PROSITE" id="PS50280">
    <property type="entry name" value="SET"/>
    <property type="match status" value="1"/>
</dbReference>
<dbReference type="InterPro" id="IPR044437">
    <property type="entry name" value="SETD2/Set2_SET"/>
</dbReference>
<evidence type="ECO:0000259" key="19">
    <source>
        <dbReference type="PROSITE" id="PS51215"/>
    </source>
</evidence>
<dbReference type="Gene3D" id="1.10.1740.100">
    <property type="entry name" value="Set2, Rpb1 interacting domain"/>
    <property type="match status" value="1"/>
</dbReference>
<feature type="compositionally biased region" description="Polar residues" evidence="16">
    <location>
        <begin position="475"/>
        <end position="495"/>
    </location>
</feature>
<evidence type="ECO:0000256" key="2">
    <source>
        <dbReference type="ARBA" id="ARBA00004286"/>
    </source>
</evidence>
<dbReference type="InterPro" id="IPR003616">
    <property type="entry name" value="Post-SET_dom"/>
</dbReference>
<dbReference type="GO" id="GO:0006355">
    <property type="term" value="P:regulation of DNA-templated transcription"/>
    <property type="evidence" value="ECO:0007669"/>
    <property type="project" value="InterPro"/>
</dbReference>
<keyword evidence="6" id="KW-0678">Repressor</keyword>
<feature type="region of interest" description="Disordered" evidence="16">
    <location>
        <begin position="1"/>
        <end position="97"/>
    </location>
</feature>